<dbReference type="Pfam" id="PF20067">
    <property type="entry name" value="SSL_N"/>
    <property type="match status" value="1"/>
</dbReference>
<keyword evidence="7" id="KW-1185">Reference proteome</keyword>
<keyword evidence="4" id="KW-0472">Membrane</keyword>
<comment type="similarity">
    <text evidence="1">Belongs to the strictosidine synthase family.</text>
</comment>
<dbReference type="Proteomes" id="UP001642540">
    <property type="component" value="Unassembled WGS sequence"/>
</dbReference>
<keyword evidence="4" id="KW-0812">Transmembrane</keyword>
<evidence type="ECO:0000256" key="1">
    <source>
        <dbReference type="ARBA" id="ARBA00009191"/>
    </source>
</evidence>
<dbReference type="Pfam" id="PF03088">
    <property type="entry name" value="Str_synth"/>
    <property type="match status" value="1"/>
</dbReference>
<gene>
    <name evidence="6" type="ORF">ODALV1_LOCUS15896</name>
</gene>
<sequence>MGFKKVLTVFISLITISAILLIAIPGIPPDIEPESFNIEPPRNLEGWFATNTILDEAELYFENGVAGIESLAVLNDDAIFSGDQNGNVFKITGKQRAVNITQLKFPCSVDAVDDRYRKCGWPLGMRFTDEENLLVMDYFGGMTKINIKTGQYENLIPKGRPINGKIGHVPEDVDIAKDGSLYWTDGSTTGDFFTEMVGQPSGRLIKYDPKKRTNEVLLENLYFSNGVSLSDDQEFILIVECGMSSIRRYYLKGEKKGQNDVFVSGLPGYPDNIRSNGRGGYYVGLTAPWNDQFSMRVHLLAPRPMLRKLILRSRHLLLSMIKYLRTLVANNIYLDILEEYIIQNGPVMNFGKLPKTGTVVELSKNGELIGVMNAKSGNVHSISQLTIGKEYAYLNSPFDSKIWRIKLEKLRRMQ</sequence>
<feature type="domain" description="Strictosidine synthase conserved region" evidence="5">
    <location>
        <begin position="172"/>
        <end position="254"/>
    </location>
</feature>
<dbReference type="EMBL" id="CAXLJM020000049">
    <property type="protein sequence ID" value="CAL8113052.1"/>
    <property type="molecule type" value="Genomic_DNA"/>
</dbReference>
<dbReference type="Gene3D" id="2.120.10.30">
    <property type="entry name" value="TolB, C-terminal domain"/>
    <property type="match status" value="1"/>
</dbReference>
<dbReference type="PANTHER" id="PTHR10426">
    <property type="entry name" value="STRICTOSIDINE SYNTHASE-RELATED"/>
    <property type="match status" value="1"/>
</dbReference>
<evidence type="ECO:0000313" key="7">
    <source>
        <dbReference type="Proteomes" id="UP001642540"/>
    </source>
</evidence>
<dbReference type="InterPro" id="IPR011042">
    <property type="entry name" value="6-blade_b-propeller_TolB-like"/>
</dbReference>
<protein>
    <recommendedName>
        <fullName evidence="5">Strictosidine synthase conserved region domain-containing protein</fullName>
    </recommendedName>
</protein>
<feature type="transmembrane region" description="Helical" evidence="4">
    <location>
        <begin position="7"/>
        <end position="27"/>
    </location>
</feature>
<keyword evidence="4" id="KW-1133">Transmembrane helix</keyword>
<keyword evidence="2" id="KW-0597">Phosphoprotein</keyword>
<accession>A0ABP1QVV3</accession>
<organism evidence="6 7">
    <name type="scientific">Orchesella dallaii</name>
    <dbReference type="NCBI Taxonomy" id="48710"/>
    <lineage>
        <taxon>Eukaryota</taxon>
        <taxon>Metazoa</taxon>
        <taxon>Ecdysozoa</taxon>
        <taxon>Arthropoda</taxon>
        <taxon>Hexapoda</taxon>
        <taxon>Collembola</taxon>
        <taxon>Entomobryomorpha</taxon>
        <taxon>Entomobryoidea</taxon>
        <taxon>Orchesellidae</taxon>
        <taxon>Orchesellinae</taxon>
        <taxon>Orchesella</taxon>
    </lineage>
</organism>
<evidence type="ECO:0000313" key="6">
    <source>
        <dbReference type="EMBL" id="CAL8113052.1"/>
    </source>
</evidence>
<dbReference type="SUPFAM" id="SSF63829">
    <property type="entry name" value="Calcium-dependent phosphotriesterase"/>
    <property type="match status" value="1"/>
</dbReference>
<name>A0ABP1QVV3_9HEXA</name>
<proteinExistence type="inferred from homology"/>
<keyword evidence="3" id="KW-0325">Glycoprotein</keyword>
<dbReference type="PANTHER" id="PTHR10426:SF88">
    <property type="entry name" value="ADIPOCYTE PLASMA MEMBRANE-ASSOCIATED PROTEIN HEMOMUCIN-RELATED"/>
    <property type="match status" value="1"/>
</dbReference>
<comment type="caution">
    <text evidence="6">The sequence shown here is derived from an EMBL/GenBank/DDBJ whole genome shotgun (WGS) entry which is preliminary data.</text>
</comment>
<evidence type="ECO:0000256" key="4">
    <source>
        <dbReference type="SAM" id="Phobius"/>
    </source>
</evidence>
<reference evidence="6 7" key="1">
    <citation type="submission" date="2024-08" db="EMBL/GenBank/DDBJ databases">
        <authorList>
            <person name="Cucini C."/>
            <person name="Frati F."/>
        </authorList>
    </citation>
    <scope>NUCLEOTIDE SEQUENCE [LARGE SCALE GENOMIC DNA]</scope>
</reference>
<evidence type="ECO:0000256" key="3">
    <source>
        <dbReference type="ARBA" id="ARBA00023180"/>
    </source>
</evidence>
<dbReference type="InterPro" id="IPR018119">
    <property type="entry name" value="Strictosidine_synth_cons-reg"/>
</dbReference>
<evidence type="ECO:0000256" key="2">
    <source>
        <dbReference type="ARBA" id="ARBA00022553"/>
    </source>
</evidence>
<evidence type="ECO:0000259" key="5">
    <source>
        <dbReference type="Pfam" id="PF03088"/>
    </source>
</evidence>